<evidence type="ECO:0000256" key="7">
    <source>
        <dbReference type="ARBA" id="ARBA00038093"/>
    </source>
</evidence>
<sequence>MTDGAQALVVDTSAVVAILTGENGADWLIDTLSATRHRYMASATYLELGIVLETRMGPVATGAAARFVRDSDIELVEVDPVIAERALEGWRLFGKGRHPAALNYGDCFTYGVAAELGIPVLCVGDDFARTHLEVLRPS</sequence>
<keyword evidence="11" id="KW-1185">Reference proteome</keyword>
<dbReference type="InterPro" id="IPR029060">
    <property type="entry name" value="PIN-like_dom_sf"/>
</dbReference>
<dbReference type="GO" id="GO:0090729">
    <property type="term" value="F:toxin activity"/>
    <property type="evidence" value="ECO:0007669"/>
    <property type="project" value="UniProtKB-KW"/>
</dbReference>
<keyword evidence="4 8" id="KW-0479">Metal-binding</keyword>
<dbReference type="Pfam" id="PF01850">
    <property type="entry name" value="PIN"/>
    <property type="match status" value="1"/>
</dbReference>
<organism evidence="10 11">
    <name type="scientific">Jiangella mangrovi</name>
    <dbReference type="NCBI Taxonomy" id="1524084"/>
    <lineage>
        <taxon>Bacteria</taxon>
        <taxon>Bacillati</taxon>
        <taxon>Actinomycetota</taxon>
        <taxon>Actinomycetes</taxon>
        <taxon>Jiangellales</taxon>
        <taxon>Jiangellaceae</taxon>
        <taxon>Jiangella</taxon>
    </lineage>
</organism>
<keyword evidence="6 8" id="KW-0460">Magnesium</keyword>
<evidence type="ECO:0000256" key="8">
    <source>
        <dbReference type="HAMAP-Rule" id="MF_00265"/>
    </source>
</evidence>
<proteinExistence type="inferred from homology"/>
<dbReference type="InterPro" id="IPR002716">
    <property type="entry name" value="PIN_dom"/>
</dbReference>
<evidence type="ECO:0000256" key="2">
    <source>
        <dbReference type="ARBA" id="ARBA00022649"/>
    </source>
</evidence>
<comment type="caution">
    <text evidence="10">The sequence shown here is derived from an EMBL/GenBank/DDBJ whole genome shotgun (WGS) entry which is preliminary data.</text>
</comment>
<dbReference type="GO" id="GO:0000287">
    <property type="term" value="F:magnesium ion binding"/>
    <property type="evidence" value="ECO:0007669"/>
    <property type="project" value="UniProtKB-UniRule"/>
</dbReference>
<dbReference type="Gene3D" id="3.40.50.1010">
    <property type="entry name" value="5'-nuclease"/>
    <property type="match status" value="1"/>
</dbReference>
<dbReference type="AlphaFoldDB" id="A0A7W9LJY8"/>
<evidence type="ECO:0000313" key="10">
    <source>
        <dbReference type="EMBL" id="MBB5786537.1"/>
    </source>
</evidence>
<evidence type="ECO:0000313" key="11">
    <source>
        <dbReference type="Proteomes" id="UP000542813"/>
    </source>
</evidence>
<evidence type="ECO:0000256" key="3">
    <source>
        <dbReference type="ARBA" id="ARBA00022722"/>
    </source>
</evidence>
<keyword evidence="2 8" id="KW-1277">Toxin-antitoxin system</keyword>
<keyword evidence="8" id="KW-0800">Toxin</keyword>
<dbReference type="GO" id="GO:0004540">
    <property type="term" value="F:RNA nuclease activity"/>
    <property type="evidence" value="ECO:0007669"/>
    <property type="project" value="InterPro"/>
</dbReference>
<dbReference type="EMBL" id="JACHMM010000001">
    <property type="protein sequence ID" value="MBB5786537.1"/>
    <property type="molecule type" value="Genomic_DNA"/>
</dbReference>
<dbReference type="InterPro" id="IPR050556">
    <property type="entry name" value="Type_II_TA_system_RNase"/>
</dbReference>
<accession>A0A7W9LJY8</accession>
<dbReference type="EC" id="3.1.-.-" evidence="8"/>
<feature type="binding site" evidence="8">
    <location>
        <position position="11"/>
    </location>
    <ligand>
        <name>Mg(2+)</name>
        <dbReference type="ChEBI" id="CHEBI:18420"/>
    </ligand>
</feature>
<dbReference type="RefSeq" id="WP_184820044.1">
    <property type="nucleotide sequence ID" value="NZ_JACHMM010000001.1"/>
</dbReference>
<evidence type="ECO:0000256" key="5">
    <source>
        <dbReference type="ARBA" id="ARBA00022801"/>
    </source>
</evidence>
<name>A0A7W9LJY8_9ACTN</name>
<dbReference type="InterPro" id="IPR022907">
    <property type="entry name" value="VapC_family"/>
</dbReference>
<dbReference type="PANTHER" id="PTHR33653:SF1">
    <property type="entry name" value="RIBONUCLEASE VAPC2"/>
    <property type="match status" value="1"/>
</dbReference>
<dbReference type="HAMAP" id="MF_00265">
    <property type="entry name" value="VapC_Nob1"/>
    <property type="match status" value="1"/>
</dbReference>
<dbReference type="CDD" id="cd09871">
    <property type="entry name" value="PIN_MtVapC28-VapC30-like"/>
    <property type="match status" value="1"/>
</dbReference>
<gene>
    <name evidence="8" type="primary">vapC</name>
    <name evidence="10" type="ORF">HD601_001112</name>
</gene>
<evidence type="ECO:0000256" key="4">
    <source>
        <dbReference type="ARBA" id="ARBA00022723"/>
    </source>
</evidence>
<feature type="domain" description="PIN" evidence="9">
    <location>
        <begin position="9"/>
        <end position="130"/>
    </location>
</feature>
<dbReference type="Proteomes" id="UP000542813">
    <property type="component" value="Unassembled WGS sequence"/>
</dbReference>
<feature type="binding site" evidence="8">
    <location>
        <position position="106"/>
    </location>
    <ligand>
        <name>Mg(2+)</name>
        <dbReference type="ChEBI" id="CHEBI:18420"/>
    </ligand>
</feature>
<keyword evidence="5 8" id="KW-0378">Hydrolase</keyword>
<keyword evidence="3 8" id="KW-0540">Nuclease</keyword>
<evidence type="ECO:0000256" key="1">
    <source>
        <dbReference type="ARBA" id="ARBA00001946"/>
    </source>
</evidence>
<protein>
    <recommendedName>
        <fullName evidence="8">Ribonuclease VapC</fullName>
        <shortName evidence="8">RNase VapC</shortName>
        <ecNumber evidence="8">3.1.-.-</ecNumber>
    </recommendedName>
    <alternativeName>
        <fullName evidence="8">Toxin VapC</fullName>
    </alternativeName>
</protein>
<dbReference type="SUPFAM" id="SSF88723">
    <property type="entry name" value="PIN domain-like"/>
    <property type="match status" value="1"/>
</dbReference>
<comment type="function">
    <text evidence="8">Toxic component of a toxin-antitoxin (TA) system. An RNase.</text>
</comment>
<reference evidence="10 11" key="1">
    <citation type="submission" date="2020-08" db="EMBL/GenBank/DDBJ databases">
        <title>Sequencing the genomes of 1000 actinobacteria strains.</title>
        <authorList>
            <person name="Klenk H.-P."/>
        </authorList>
    </citation>
    <scope>NUCLEOTIDE SEQUENCE [LARGE SCALE GENOMIC DNA]</scope>
    <source>
        <strain evidence="10 11">DSM 102122</strain>
    </source>
</reference>
<comment type="cofactor">
    <cofactor evidence="1 8">
        <name>Mg(2+)</name>
        <dbReference type="ChEBI" id="CHEBI:18420"/>
    </cofactor>
</comment>
<dbReference type="GO" id="GO:0016787">
    <property type="term" value="F:hydrolase activity"/>
    <property type="evidence" value="ECO:0007669"/>
    <property type="project" value="UniProtKB-KW"/>
</dbReference>
<evidence type="ECO:0000259" key="9">
    <source>
        <dbReference type="Pfam" id="PF01850"/>
    </source>
</evidence>
<evidence type="ECO:0000256" key="6">
    <source>
        <dbReference type="ARBA" id="ARBA00022842"/>
    </source>
</evidence>
<dbReference type="PANTHER" id="PTHR33653">
    <property type="entry name" value="RIBONUCLEASE VAPC2"/>
    <property type="match status" value="1"/>
</dbReference>
<comment type="similarity">
    <text evidence="7 8">Belongs to the PINc/VapC protein family.</text>
</comment>